<evidence type="ECO:0000256" key="1">
    <source>
        <dbReference type="ARBA" id="ARBA00022737"/>
    </source>
</evidence>
<gene>
    <name evidence="4" type="ORF">JDV02_010560</name>
</gene>
<accession>A0A9Q8VHI5</accession>
<evidence type="ECO:0000313" key="5">
    <source>
        <dbReference type="Proteomes" id="UP000829364"/>
    </source>
</evidence>
<dbReference type="OrthoDB" id="426293at2759"/>
<evidence type="ECO:0000313" key="4">
    <source>
        <dbReference type="EMBL" id="UNI24842.1"/>
    </source>
</evidence>
<evidence type="ECO:0000256" key="3">
    <source>
        <dbReference type="PROSITE-ProRule" id="PRU00023"/>
    </source>
</evidence>
<protein>
    <recommendedName>
        <fullName evidence="6">Ankyrin</fullName>
    </recommendedName>
</protein>
<evidence type="ECO:0008006" key="6">
    <source>
        <dbReference type="Google" id="ProtNLM"/>
    </source>
</evidence>
<keyword evidence="2 3" id="KW-0040">ANK repeat</keyword>
<dbReference type="SUPFAM" id="SSF48403">
    <property type="entry name" value="Ankyrin repeat"/>
    <property type="match status" value="1"/>
</dbReference>
<dbReference type="EMBL" id="CP086366">
    <property type="protein sequence ID" value="UNI24842.1"/>
    <property type="molecule type" value="Genomic_DNA"/>
</dbReference>
<feature type="repeat" description="ANK" evidence="3">
    <location>
        <begin position="41"/>
        <end position="62"/>
    </location>
</feature>
<organism evidence="4 5">
    <name type="scientific">Purpureocillium takamizusanense</name>
    <dbReference type="NCBI Taxonomy" id="2060973"/>
    <lineage>
        <taxon>Eukaryota</taxon>
        <taxon>Fungi</taxon>
        <taxon>Dikarya</taxon>
        <taxon>Ascomycota</taxon>
        <taxon>Pezizomycotina</taxon>
        <taxon>Sordariomycetes</taxon>
        <taxon>Hypocreomycetidae</taxon>
        <taxon>Hypocreales</taxon>
        <taxon>Ophiocordycipitaceae</taxon>
        <taxon>Purpureocillium</taxon>
    </lineage>
</organism>
<sequence>MERSMMKPDWATINVARSAGQDDIARYMLDHSGLANAADSDGRTPLWTASDKGDYELVEFLLGVDCVDVTKADNHNHTPMFRAILNGHHQIVELVMRSGKMGPRDRMWWL</sequence>
<dbReference type="Gene3D" id="1.25.40.20">
    <property type="entry name" value="Ankyrin repeat-containing domain"/>
    <property type="match status" value="1"/>
</dbReference>
<dbReference type="KEGG" id="ptkz:JDV02_010560"/>
<dbReference type="RefSeq" id="XP_047848323.1">
    <property type="nucleotide sequence ID" value="XM_047992309.1"/>
</dbReference>
<dbReference type="GeneID" id="72072503"/>
<dbReference type="AlphaFoldDB" id="A0A9Q8VHI5"/>
<dbReference type="PROSITE" id="PS50297">
    <property type="entry name" value="ANK_REP_REGION"/>
    <property type="match status" value="1"/>
</dbReference>
<dbReference type="InterPro" id="IPR036770">
    <property type="entry name" value="Ankyrin_rpt-contain_sf"/>
</dbReference>
<proteinExistence type="predicted"/>
<name>A0A9Q8VHI5_9HYPO</name>
<dbReference type="Proteomes" id="UP000829364">
    <property type="component" value="Chromosome 13"/>
</dbReference>
<dbReference type="GO" id="GO:0000151">
    <property type="term" value="C:ubiquitin ligase complex"/>
    <property type="evidence" value="ECO:0007669"/>
    <property type="project" value="TreeGrafter"/>
</dbReference>
<keyword evidence="1" id="KW-0677">Repeat</keyword>
<dbReference type="PROSITE" id="PS50088">
    <property type="entry name" value="ANK_REPEAT"/>
    <property type="match status" value="1"/>
</dbReference>
<dbReference type="InterPro" id="IPR002110">
    <property type="entry name" value="Ankyrin_rpt"/>
</dbReference>
<evidence type="ECO:0000256" key="2">
    <source>
        <dbReference type="ARBA" id="ARBA00023043"/>
    </source>
</evidence>
<reference evidence="4" key="1">
    <citation type="submission" date="2021-11" db="EMBL/GenBank/DDBJ databases">
        <title>Purpureocillium_takamizusanense_genome.</title>
        <authorList>
            <person name="Nguyen N.-H."/>
        </authorList>
    </citation>
    <scope>NUCLEOTIDE SEQUENCE</scope>
    <source>
        <strain evidence="4">PT3</strain>
    </source>
</reference>
<dbReference type="PANTHER" id="PTHR24173:SF27">
    <property type="entry name" value="ANKYRIN REPEAT AND SOCS BOX PROTEIN 1"/>
    <property type="match status" value="1"/>
</dbReference>
<dbReference type="GO" id="GO:0006511">
    <property type="term" value="P:ubiquitin-dependent protein catabolic process"/>
    <property type="evidence" value="ECO:0007669"/>
    <property type="project" value="TreeGrafter"/>
</dbReference>
<dbReference type="PANTHER" id="PTHR24173">
    <property type="entry name" value="ANKYRIN REPEAT CONTAINING"/>
    <property type="match status" value="1"/>
</dbReference>
<dbReference type="Pfam" id="PF12796">
    <property type="entry name" value="Ank_2"/>
    <property type="match status" value="1"/>
</dbReference>
<dbReference type="SMART" id="SM00248">
    <property type="entry name" value="ANK"/>
    <property type="match status" value="2"/>
</dbReference>
<keyword evidence="5" id="KW-1185">Reference proteome</keyword>